<dbReference type="SUPFAM" id="SSF55781">
    <property type="entry name" value="GAF domain-like"/>
    <property type="match status" value="1"/>
</dbReference>
<evidence type="ECO:0000259" key="5">
    <source>
        <dbReference type="PROSITE" id="PS51078"/>
    </source>
</evidence>
<dbReference type="InterPro" id="IPR014757">
    <property type="entry name" value="Tscrpt_reg_IclR_C"/>
</dbReference>
<proteinExistence type="predicted"/>
<keyword evidence="2" id="KW-0238">DNA-binding</keyword>
<dbReference type="PROSITE" id="PS51077">
    <property type="entry name" value="HTH_ICLR"/>
    <property type="match status" value="1"/>
</dbReference>
<dbReference type="RefSeq" id="WP_073353955.1">
    <property type="nucleotide sequence ID" value="NZ_FQUZ01000003.1"/>
</dbReference>
<dbReference type="Pfam" id="PF09339">
    <property type="entry name" value="HTH_IclR"/>
    <property type="match status" value="1"/>
</dbReference>
<dbReference type="InterPro" id="IPR036388">
    <property type="entry name" value="WH-like_DNA-bd_sf"/>
</dbReference>
<dbReference type="Pfam" id="PF01614">
    <property type="entry name" value="IclR_C"/>
    <property type="match status" value="1"/>
</dbReference>
<evidence type="ECO:0000259" key="4">
    <source>
        <dbReference type="PROSITE" id="PS51077"/>
    </source>
</evidence>
<dbReference type="EMBL" id="FQUZ01000003">
    <property type="protein sequence ID" value="SHE47366.1"/>
    <property type="molecule type" value="Genomic_DNA"/>
</dbReference>
<keyword evidence="3" id="KW-0804">Transcription</keyword>
<keyword evidence="1" id="KW-0805">Transcription regulation</keyword>
<evidence type="ECO:0000256" key="1">
    <source>
        <dbReference type="ARBA" id="ARBA00023015"/>
    </source>
</evidence>
<evidence type="ECO:0000313" key="6">
    <source>
        <dbReference type="EMBL" id="SHE47366.1"/>
    </source>
</evidence>
<dbReference type="OrthoDB" id="9807558at2"/>
<dbReference type="GO" id="GO:0003700">
    <property type="term" value="F:DNA-binding transcription factor activity"/>
    <property type="evidence" value="ECO:0007669"/>
    <property type="project" value="TreeGrafter"/>
</dbReference>
<evidence type="ECO:0000313" key="7">
    <source>
        <dbReference type="Proteomes" id="UP000184327"/>
    </source>
</evidence>
<evidence type="ECO:0000256" key="2">
    <source>
        <dbReference type="ARBA" id="ARBA00023125"/>
    </source>
</evidence>
<feature type="domain" description="HTH iclR-type" evidence="4">
    <location>
        <begin position="15"/>
        <end position="75"/>
    </location>
</feature>
<dbReference type="PROSITE" id="PS51078">
    <property type="entry name" value="ICLR_ED"/>
    <property type="match status" value="1"/>
</dbReference>
<name>A0A1M4TSI8_9BURK</name>
<dbReference type="Gene3D" id="3.30.450.40">
    <property type="match status" value="1"/>
</dbReference>
<dbReference type="InterPro" id="IPR029016">
    <property type="entry name" value="GAF-like_dom_sf"/>
</dbReference>
<dbReference type="GO" id="GO:0045892">
    <property type="term" value="P:negative regulation of DNA-templated transcription"/>
    <property type="evidence" value="ECO:0007669"/>
    <property type="project" value="TreeGrafter"/>
</dbReference>
<keyword evidence="7" id="KW-1185">Reference proteome</keyword>
<sequence>MATGQNIDIAAPDLIAGMAKGMAVLETFDTQRQRLNATLAAEMTGLSRAAARRHLLTLAHLGYLETDGQFYWLTPKVLRFSGSYLASARLPRSVQPVVNALAAQTGLSFSCVVLEGREGVIVAHSAIRLEGRRQPIAYGLRLGSRLPAHATSTGKVLLAALGKKALKQWLQSHPLTRLTTHTITEASLFKKTIAQVQRDDYCISNQEHELGIAALAIPLRNMPGQTLAALNVVVDARRITPAQLQAEVLPLMQAQALELRQLL</sequence>
<dbReference type="Gene3D" id="1.10.10.10">
    <property type="entry name" value="Winged helix-like DNA-binding domain superfamily/Winged helix DNA-binding domain"/>
    <property type="match status" value="1"/>
</dbReference>
<dbReference type="InterPro" id="IPR036390">
    <property type="entry name" value="WH_DNA-bd_sf"/>
</dbReference>
<dbReference type="InterPro" id="IPR050707">
    <property type="entry name" value="HTH_MetabolicPath_Reg"/>
</dbReference>
<dbReference type="STRING" id="1122156.SAMN02745117_00337"/>
<dbReference type="GO" id="GO:0003677">
    <property type="term" value="F:DNA binding"/>
    <property type="evidence" value="ECO:0007669"/>
    <property type="project" value="UniProtKB-KW"/>
</dbReference>
<dbReference type="SMART" id="SM00346">
    <property type="entry name" value="HTH_ICLR"/>
    <property type="match status" value="1"/>
</dbReference>
<accession>A0A1M4TSI8</accession>
<dbReference type="Proteomes" id="UP000184327">
    <property type="component" value="Unassembled WGS sequence"/>
</dbReference>
<dbReference type="PANTHER" id="PTHR30136:SF34">
    <property type="entry name" value="TRANSCRIPTIONAL REGULATOR"/>
    <property type="match status" value="1"/>
</dbReference>
<dbReference type="SUPFAM" id="SSF46785">
    <property type="entry name" value="Winged helix' DNA-binding domain"/>
    <property type="match status" value="1"/>
</dbReference>
<reference evidence="6 7" key="1">
    <citation type="submission" date="2016-11" db="EMBL/GenBank/DDBJ databases">
        <authorList>
            <person name="Jaros S."/>
            <person name="Januszkiewicz K."/>
            <person name="Wedrychowicz H."/>
        </authorList>
    </citation>
    <scope>NUCLEOTIDE SEQUENCE [LARGE SCALE GENOMIC DNA]</scope>
    <source>
        <strain evidence="6 7">DSM 16112</strain>
    </source>
</reference>
<gene>
    <name evidence="6" type="ORF">SAMN02745117_00337</name>
</gene>
<dbReference type="PANTHER" id="PTHR30136">
    <property type="entry name" value="HELIX-TURN-HELIX TRANSCRIPTIONAL REGULATOR, ICLR FAMILY"/>
    <property type="match status" value="1"/>
</dbReference>
<feature type="domain" description="IclR-ED" evidence="5">
    <location>
        <begin position="76"/>
        <end position="263"/>
    </location>
</feature>
<evidence type="ECO:0000256" key="3">
    <source>
        <dbReference type="ARBA" id="ARBA00023163"/>
    </source>
</evidence>
<dbReference type="InterPro" id="IPR005471">
    <property type="entry name" value="Tscrpt_reg_IclR_N"/>
</dbReference>
<protein>
    <submittedName>
        <fullName evidence="6">Transcriptional regulator, IclR family</fullName>
    </submittedName>
</protein>
<dbReference type="AlphaFoldDB" id="A0A1M4TSI8"/>
<organism evidence="6 7">
    <name type="scientific">Lampropedia hyalina DSM 16112</name>
    <dbReference type="NCBI Taxonomy" id="1122156"/>
    <lineage>
        <taxon>Bacteria</taxon>
        <taxon>Pseudomonadati</taxon>
        <taxon>Pseudomonadota</taxon>
        <taxon>Betaproteobacteria</taxon>
        <taxon>Burkholderiales</taxon>
        <taxon>Comamonadaceae</taxon>
        <taxon>Lampropedia</taxon>
    </lineage>
</organism>